<proteinExistence type="predicted"/>
<comment type="caution">
    <text evidence="4">The sequence shown here is derived from an EMBL/GenBank/DDBJ whole genome shotgun (WGS) entry which is preliminary data.</text>
</comment>
<gene>
    <name evidence="4" type="ORF">BN14_10376</name>
</gene>
<feature type="transmembrane region" description="Helical" evidence="2">
    <location>
        <begin position="169"/>
        <end position="191"/>
    </location>
</feature>
<accession>M5CAX7</accession>
<protein>
    <recommendedName>
        <fullName evidence="6">Transmembrane protein</fullName>
    </recommendedName>
</protein>
<evidence type="ECO:0000313" key="4">
    <source>
        <dbReference type="EMBL" id="CCO36245.1"/>
    </source>
</evidence>
<keyword evidence="3" id="KW-0732">Signal</keyword>
<feature type="chain" id="PRO_5004064096" description="Transmembrane protein" evidence="3">
    <location>
        <begin position="22"/>
        <end position="610"/>
    </location>
</feature>
<dbReference type="Proteomes" id="UP000012065">
    <property type="component" value="Unassembled WGS sequence"/>
</dbReference>
<dbReference type="EMBL" id="CAOJ01015709">
    <property type="protein sequence ID" value="CCO36245.1"/>
    <property type="molecule type" value="Genomic_DNA"/>
</dbReference>
<evidence type="ECO:0000256" key="2">
    <source>
        <dbReference type="SAM" id="Phobius"/>
    </source>
</evidence>
<keyword evidence="2" id="KW-0812">Transmembrane</keyword>
<evidence type="ECO:0000313" key="5">
    <source>
        <dbReference type="Proteomes" id="UP000012065"/>
    </source>
</evidence>
<keyword evidence="2" id="KW-1133">Transmembrane helix</keyword>
<dbReference type="HOGENOM" id="CLU_031145_0_0_1"/>
<feature type="compositionally biased region" description="Low complexity" evidence="1">
    <location>
        <begin position="142"/>
        <end position="151"/>
    </location>
</feature>
<feature type="compositionally biased region" description="Basic and acidic residues" evidence="1">
    <location>
        <begin position="336"/>
        <end position="345"/>
    </location>
</feature>
<feature type="region of interest" description="Disordered" evidence="1">
    <location>
        <begin position="254"/>
        <end position="281"/>
    </location>
</feature>
<organism evidence="4 5">
    <name type="scientific">Thanatephorus cucumeris (strain AG1-IB / isolate 7/3/14)</name>
    <name type="common">Lettuce bottom rot fungus</name>
    <name type="synonym">Rhizoctonia solani</name>
    <dbReference type="NCBI Taxonomy" id="1108050"/>
    <lineage>
        <taxon>Eukaryota</taxon>
        <taxon>Fungi</taxon>
        <taxon>Dikarya</taxon>
        <taxon>Basidiomycota</taxon>
        <taxon>Agaricomycotina</taxon>
        <taxon>Agaricomycetes</taxon>
        <taxon>Cantharellales</taxon>
        <taxon>Ceratobasidiaceae</taxon>
        <taxon>Rhizoctonia</taxon>
        <taxon>Rhizoctonia solani AG-1</taxon>
    </lineage>
</organism>
<name>M5CAX7_THACB</name>
<feature type="transmembrane region" description="Helical" evidence="2">
    <location>
        <begin position="42"/>
        <end position="62"/>
    </location>
</feature>
<feature type="signal peptide" evidence="3">
    <location>
        <begin position="1"/>
        <end position="21"/>
    </location>
</feature>
<keyword evidence="2" id="KW-0472">Membrane</keyword>
<dbReference type="AlphaFoldDB" id="M5CAX7"/>
<evidence type="ECO:0000256" key="1">
    <source>
        <dbReference type="SAM" id="MobiDB-lite"/>
    </source>
</evidence>
<reference evidence="4 5" key="1">
    <citation type="journal article" date="2013" name="J. Biotechnol.">
        <title>Establishment and interpretation of the genome sequence of the phytopathogenic fungus Rhizoctonia solani AG1-IB isolate 7/3/14.</title>
        <authorList>
            <person name="Wibberg D.W."/>
            <person name="Jelonek L.J."/>
            <person name="Rupp O.R."/>
            <person name="Hennig M.H."/>
            <person name="Eikmeyer F.E."/>
            <person name="Goesmann A.G."/>
            <person name="Hartmann A.H."/>
            <person name="Borriss R.B."/>
            <person name="Grosch R.G."/>
            <person name="Puehler A.P."/>
            <person name="Schlueter A.S."/>
        </authorList>
    </citation>
    <scope>NUCLEOTIDE SEQUENCE [LARGE SCALE GENOMIC DNA]</scope>
    <source>
        <strain evidence="5">AG1-IB / isolate 7/3/14</strain>
    </source>
</reference>
<feature type="region of interest" description="Disordered" evidence="1">
    <location>
        <begin position="114"/>
        <end position="151"/>
    </location>
</feature>
<feature type="region of interest" description="Disordered" evidence="1">
    <location>
        <begin position="309"/>
        <end position="377"/>
    </location>
</feature>
<sequence>MLYNIFLALLWLMAYVAPVGNHSLYTSLLSGIRVLNSEVQLGYHMVSAPVTLVSAPVILSSVPAPSPVARYTSLVVPVYRGGGKVVNAQRPEFGPIYKFMDSLIEQLENLVGRPRPTKTVDHPTPDSTKIPVIPTAAPPSPASRAAKTTTTRITPASSRMDYWALQNEYRFGLCWVSIALFVTAITFARFITRTLTCSVTPDGPGVPLDKDDTPRSSLACVDPIAPSVSSDPAPQNIPLPPVTEDESIALSSFRSEPGLESPLTSSRNLADGSSPVAQIHTPKTKRWLEGLIRHLQAMERQGNFYGRVYDDWEGGSDPQAPVEGSRGEPAGAVDPAKSEEHDRSPTPRVGGVESTAPDGPEPPNSKSADGLPGLSGVDSIDARMQAIPHGQEDTVSDQQLSAMHELANVSRLVSTDTQTSDRMFRQSDSLSSVYESVYGVLTLDNEDSIERRMADILDEQEGEMSDQEVAAIVYESTPVPGLALVNRQPREETSALLDSSSDTSVNGHLTLDTWDSIEGPMAAVLDDQDGITYRTEVGTIYEATEVSRLIPRTNLRPMDGTAGLSSSSSGASVYGLLVLDTWDSVQAQMAAIMDEGRDMENSQQIGQTHI</sequence>
<evidence type="ECO:0008006" key="6">
    <source>
        <dbReference type="Google" id="ProtNLM"/>
    </source>
</evidence>
<evidence type="ECO:0000256" key="3">
    <source>
        <dbReference type="SAM" id="SignalP"/>
    </source>
</evidence>